<protein>
    <submittedName>
        <fullName evidence="1">Uncharacterized protein</fullName>
    </submittedName>
</protein>
<organism evidence="1 2">
    <name type="scientific">Aminirod propionatiphilus</name>
    <dbReference type="NCBI Taxonomy" id="3415223"/>
    <lineage>
        <taxon>Bacteria</taxon>
        <taxon>Thermotogati</taxon>
        <taxon>Synergistota</taxon>
        <taxon>Synergistia</taxon>
        <taxon>Synergistales</taxon>
        <taxon>Aminiphilaceae</taxon>
        <taxon>Aminirod</taxon>
    </lineage>
</organism>
<gene>
    <name evidence="1" type="ORF">KIH16_04420</name>
</gene>
<dbReference type="EMBL" id="CP074691">
    <property type="protein sequence ID" value="QVL37019.1"/>
    <property type="molecule type" value="Genomic_DNA"/>
</dbReference>
<reference evidence="1" key="1">
    <citation type="submission" date="2021-05" db="EMBL/GenBank/DDBJ databases">
        <title>An isolated secondary fermenter in methanogenic hydrocarbon-degrading communities.</title>
        <authorList>
            <person name="Liu Y.-F."/>
            <person name="Liu Z.-l."/>
        </authorList>
    </citation>
    <scope>NUCLEOTIDE SEQUENCE</scope>
    <source>
        <strain evidence="1">L-13</strain>
    </source>
</reference>
<evidence type="ECO:0000313" key="2">
    <source>
        <dbReference type="Proteomes" id="UP000682204"/>
    </source>
</evidence>
<dbReference type="Proteomes" id="UP000682204">
    <property type="component" value="Chromosome"/>
</dbReference>
<sequence length="468" mass="51633">MSPKEVRARTIKVLRAHRADPVLFVREALTAEPTEQQAALLRAASKPGAHVAVRSGHGTGKSTSMAWLLLWFLCTHPDARVPATAPTGHQLEDILWPEVAKWHGKLHPYYRDALEVNADKVVLKGAPSFAVKRTARKENPEALQGFHGRNLLFLIDEASGIPEQIFEVAEGALSTPGARVVMAANPTQTSGYFWRAFHGDRDRWTRLRFSSADSPLVSKEYVETMAKTYGEESDIFRVRVLGEFPSASVSQLIPADLVDEAMAREPIDDSVYRHAPVVLGVDVARYGDDKSVIVRRQGLASSILWTGRGVDTMALADLVAHHWTEQKAQACFIDEGAMGAGVVDRLRQLGLAPVAVNFGAAAALPAKYRNKRAEMWCRMKDWIKSGGFLPRDNDLRDDLVGPEYQFLPSGAIQLERKEDMRKRGVASPDLADALAVTFAYPVTFAPGLAPLGRGETQRAKMPKRTIRR</sequence>
<accession>A0ACD1DY09</accession>
<name>A0ACD1DY09_9BACT</name>
<proteinExistence type="predicted"/>
<evidence type="ECO:0000313" key="1">
    <source>
        <dbReference type="EMBL" id="QVL37019.1"/>
    </source>
</evidence>
<keyword evidence="2" id="KW-1185">Reference proteome</keyword>